<protein>
    <recommendedName>
        <fullName evidence="3">Protein kinase domain-containing protein</fullName>
    </recommendedName>
</protein>
<dbReference type="PANTHER" id="PTHR27001:SF931">
    <property type="entry name" value="OS11G0664100 PROTEIN"/>
    <property type="match status" value="1"/>
</dbReference>
<keyword evidence="1" id="KW-0547">Nucleotide-binding</keyword>
<dbReference type="PROSITE" id="PS50011">
    <property type="entry name" value="PROTEIN_KINASE_DOM"/>
    <property type="match status" value="1"/>
</dbReference>
<dbReference type="SUPFAM" id="SSF56112">
    <property type="entry name" value="Protein kinase-like (PK-like)"/>
    <property type="match status" value="1"/>
</dbReference>
<dbReference type="GO" id="GO:0005524">
    <property type="term" value="F:ATP binding"/>
    <property type="evidence" value="ECO:0007669"/>
    <property type="project" value="UniProtKB-KW"/>
</dbReference>
<dbReference type="InterPro" id="IPR001245">
    <property type="entry name" value="Ser-Thr/Tyr_kinase_cat_dom"/>
</dbReference>
<dbReference type="InterPro" id="IPR000719">
    <property type="entry name" value="Prot_kinase_dom"/>
</dbReference>
<dbReference type="EMBL" id="PGOL01004028">
    <property type="protein sequence ID" value="PKI38723.1"/>
    <property type="molecule type" value="Genomic_DNA"/>
</dbReference>
<dbReference type="GO" id="GO:0004672">
    <property type="term" value="F:protein kinase activity"/>
    <property type="evidence" value="ECO:0007669"/>
    <property type="project" value="InterPro"/>
</dbReference>
<dbReference type="GO" id="GO:0005886">
    <property type="term" value="C:plasma membrane"/>
    <property type="evidence" value="ECO:0007669"/>
    <property type="project" value="TreeGrafter"/>
</dbReference>
<dbReference type="STRING" id="22663.A0A2I0I4G0"/>
<comment type="caution">
    <text evidence="4">The sequence shown here is derived from an EMBL/GenBank/DDBJ whole genome shotgun (WGS) entry which is preliminary data.</text>
</comment>
<keyword evidence="2" id="KW-0067">ATP-binding</keyword>
<proteinExistence type="predicted"/>
<evidence type="ECO:0000259" key="3">
    <source>
        <dbReference type="PROSITE" id="PS50011"/>
    </source>
</evidence>
<reference evidence="4 5" key="1">
    <citation type="submission" date="2017-11" db="EMBL/GenBank/DDBJ databases">
        <title>De-novo sequencing of pomegranate (Punica granatum L.) genome.</title>
        <authorList>
            <person name="Akparov Z."/>
            <person name="Amiraslanov A."/>
            <person name="Hajiyeva S."/>
            <person name="Abbasov M."/>
            <person name="Kaur K."/>
            <person name="Hamwieh A."/>
            <person name="Solovyev V."/>
            <person name="Salamov A."/>
            <person name="Braich B."/>
            <person name="Kosarev P."/>
            <person name="Mahmoud A."/>
            <person name="Hajiyev E."/>
            <person name="Babayeva S."/>
            <person name="Izzatullayeva V."/>
            <person name="Mammadov A."/>
            <person name="Mammadov A."/>
            <person name="Sharifova S."/>
            <person name="Ojaghi J."/>
            <person name="Eynullazada K."/>
            <person name="Bayramov B."/>
            <person name="Abdulazimova A."/>
            <person name="Shahmuradov I."/>
        </authorList>
    </citation>
    <scope>NUCLEOTIDE SEQUENCE [LARGE SCALE GENOMIC DNA]</scope>
    <source>
        <strain evidence="5">cv. AG2017</strain>
        <tissue evidence="4">Leaf</tissue>
    </source>
</reference>
<evidence type="ECO:0000256" key="2">
    <source>
        <dbReference type="ARBA" id="ARBA00022840"/>
    </source>
</evidence>
<sequence>MLIAGFTGQLKGWWDNYLSPFQQNEILTSVKTDESAIDNYGLGIDRVPVSGARAINKSVQHRSSPRECPVRKSLLGKTRIGWPHRMKVIIHLAFFIEYLHAHNPQYLLRNLDARHLMLDEGYDLKILDFSMFLGGTFQDMVKAPDDTGRALNGGFGYTDYPALSYYSKGLGQWSDIFAFGVLVLALICKRAYDPEGLHYELVLDVWAKLQQEERPKRVRKNLRYSKYSKFFLVHRSLISSKGYSGRDGFALTRLAMERVEDSARSRLLSNEVVNFLLMLKIVRRYGSDLGIDHLLCLHKERA</sequence>
<dbReference type="InterPro" id="IPR056648">
    <property type="entry name" value="DUF7746"/>
</dbReference>
<accession>A0A2I0I4G0</accession>
<feature type="domain" description="Protein kinase" evidence="3">
    <location>
        <begin position="1"/>
        <end position="279"/>
    </location>
</feature>
<dbReference type="InterPro" id="IPR011009">
    <property type="entry name" value="Kinase-like_dom_sf"/>
</dbReference>
<gene>
    <name evidence="4" type="ORF">CRG98_040887</name>
</gene>
<evidence type="ECO:0000313" key="4">
    <source>
        <dbReference type="EMBL" id="PKI38723.1"/>
    </source>
</evidence>
<organism evidence="4 5">
    <name type="scientific">Punica granatum</name>
    <name type="common">Pomegranate</name>
    <dbReference type="NCBI Taxonomy" id="22663"/>
    <lineage>
        <taxon>Eukaryota</taxon>
        <taxon>Viridiplantae</taxon>
        <taxon>Streptophyta</taxon>
        <taxon>Embryophyta</taxon>
        <taxon>Tracheophyta</taxon>
        <taxon>Spermatophyta</taxon>
        <taxon>Magnoliopsida</taxon>
        <taxon>eudicotyledons</taxon>
        <taxon>Gunneridae</taxon>
        <taxon>Pentapetalae</taxon>
        <taxon>rosids</taxon>
        <taxon>malvids</taxon>
        <taxon>Myrtales</taxon>
        <taxon>Lythraceae</taxon>
        <taxon>Punica</taxon>
    </lineage>
</organism>
<dbReference type="AlphaFoldDB" id="A0A2I0I4G0"/>
<dbReference type="Proteomes" id="UP000233551">
    <property type="component" value="Unassembled WGS sequence"/>
</dbReference>
<dbReference type="Gene3D" id="1.10.510.10">
    <property type="entry name" value="Transferase(Phosphotransferase) domain 1"/>
    <property type="match status" value="1"/>
</dbReference>
<evidence type="ECO:0000313" key="5">
    <source>
        <dbReference type="Proteomes" id="UP000233551"/>
    </source>
</evidence>
<dbReference type="Pfam" id="PF24925">
    <property type="entry name" value="DUF7746"/>
    <property type="match status" value="1"/>
</dbReference>
<keyword evidence="5" id="KW-1185">Reference proteome</keyword>
<evidence type="ECO:0000256" key="1">
    <source>
        <dbReference type="ARBA" id="ARBA00022741"/>
    </source>
</evidence>
<dbReference type="Pfam" id="PF07714">
    <property type="entry name" value="PK_Tyr_Ser-Thr"/>
    <property type="match status" value="1"/>
</dbReference>
<dbReference type="PANTHER" id="PTHR27001">
    <property type="entry name" value="OS01G0253100 PROTEIN"/>
    <property type="match status" value="1"/>
</dbReference>
<name>A0A2I0I4G0_PUNGR</name>